<dbReference type="AlphaFoldDB" id="A0A383AZZ1"/>
<feature type="domain" description="Flagellin N-terminal" evidence="1">
    <location>
        <begin position="3"/>
        <end position="81"/>
    </location>
</feature>
<evidence type="ECO:0000313" key="2">
    <source>
        <dbReference type="EMBL" id="SVE12795.1"/>
    </source>
</evidence>
<dbReference type="EMBL" id="UINC01195981">
    <property type="protein sequence ID" value="SVE12795.1"/>
    <property type="molecule type" value="Genomic_DNA"/>
</dbReference>
<name>A0A383AZZ1_9ZZZZ</name>
<dbReference type="GO" id="GO:0009288">
    <property type="term" value="C:bacterial-type flagellum"/>
    <property type="evidence" value="ECO:0007669"/>
    <property type="project" value="InterPro"/>
</dbReference>
<dbReference type="PANTHER" id="PTHR42792">
    <property type="entry name" value="FLAGELLIN"/>
    <property type="match status" value="1"/>
</dbReference>
<dbReference type="Gene3D" id="2.60.40.4390">
    <property type="match status" value="1"/>
</dbReference>
<sequence length="249" mass="26206">EGSRNIQQTFSLLQVAEGSLNKIADIVRRMQGLAMQAASSVFNNQDRLNINSEFAHLRKEIDRTAGSTTYNGRKLLTGGNTSLNLVSTAAAEAATTGTSEILVDDASAGTYTFVDNPGVDRISLGNGVQTQTLNISEHLEEGVVPDGEHVVVRFDRLGISVTLTGTGVRGAAGQYSNGDLDGHTLVVDESDSLTLQVGPSETSNDMSRIGISDMRAVGANLNLADISIVTLNDARNAVDRLSTALTAVT</sequence>
<dbReference type="PRINTS" id="PR00207">
    <property type="entry name" value="FLAGELLIN"/>
</dbReference>
<accession>A0A383AZZ1</accession>
<dbReference type="InterPro" id="IPR001029">
    <property type="entry name" value="Flagellin_N"/>
</dbReference>
<dbReference type="PANTHER" id="PTHR42792:SF2">
    <property type="entry name" value="FLAGELLIN"/>
    <property type="match status" value="1"/>
</dbReference>
<organism evidence="2">
    <name type="scientific">marine metagenome</name>
    <dbReference type="NCBI Taxonomy" id="408172"/>
    <lineage>
        <taxon>unclassified sequences</taxon>
        <taxon>metagenomes</taxon>
        <taxon>ecological metagenomes</taxon>
    </lineage>
</organism>
<evidence type="ECO:0000259" key="1">
    <source>
        <dbReference type="Pfam" id="PF00669"/>
    </source>
</evidence>
<dbReference type="GO" id="GO:0005198">
    <property type="term" value="F:structural molecule activity"/>
    <property type="evidence" value="ECO:0007669"/>
    <property type="project" value="InterPro"/>
</dbReference>
<dbReference type="InterPro" id="IPR001492">
    <property type="entry name" value="Flagellin"/>
</dbReference>
<protein>
    <recommendedName>
        <fullName evidence="1">Flagellin N-terminal domain-containing protein</fullName>
    </recommendedName>
</protein>
<gene>
    <name evidence="2" type="ORF">METZ01_LOCUS465649</name>
</gene>
<dbReference type="SUPFAM" id="SSF64518">
    <property type="entry name" value="Phase 1 flagellin"/>
    <property type="match status" value="1"/>
</dbReference>
<proteinExistence type="predicted"/>
<reference evidence="2" key="1">
    <citation type="submission" date="2018-05" db="EMBL/GenBank/DDBJ databases">
        <authorList>
            <person name="Lanie J.A."/>
            <person name="Ng W.-L."/>
            <person name="Kazmierczak K.M."/>
            <person name="Andrzejewski T.M."/>
            <person name="Davidsen T.M."/>
            <person name="Wayne K.J."/>
            <person name="Tettelin H."/>
            <person name="Glass J.I."/>
            <person name="Rusch D."/>
            <person name="Podicherti R."/>
            <person name="Tsui H.-C.T."/>
            <person name="Winkler M.E."/>
        </authorList>
    </citation>
    <scope>NUCLEOTIDE SEQUENCE</scope>
</reference>
<feature type="non-terminal residue" evidence="2">
    <location>
        <position position="1"/>
    </location>
</feature>
<dbReference type="Gene3D" id="1.20.1330.10">
    <property type="entry name" value="f41 fragment of flagellin, N-terminal domain"/>
    <property type="match status" value="1"/>
</dbReference>
<feature type="non-terminal residue" evidence="2">
    <location>
        <position position="249"/>
    </location>
</feature>
<dbReference type="Pfam" id="PF00669">
    <property type="entry name" value="Flagellin_N"/>
    <property type="match status" value="1"/>
</dbReference>